<protein>
    <submittedName>
        <fullName evidence="2">Protein shank, variant 2</fullName>
    </submittedName>
</protein>
<dbReference type="PROSITE" id="PS50106">
    <property type="entry name" value="PDZ"/>
    <property type="match status" value="1"/>
</dbReference>
<accession>A0A922S215</accession>
<dbReference type="Proteomes" id="UP000471633">
    <property type="component" value="Unassembled WGS sequence"/>
</dbReference>
<organism evidence="2 3">
    <name type="scientific">Schistosoma haematobium</name>
    <name type="common">Blood fluke</name>
    <dbReference type="NCBI Taxonomy" id="6185"/>
    <lineage>
        <taxon>Eukaryota</taxon>
        <taxon>Metazoa</taxon>
        <taxon>Spiralia</taxon>
        <taxon>Lophotrochozoa</taxon>
        <taxon>Platyhelminthes</taxon>
        <taxon>Trematoda</taxon>
        <taxon>Digenea</taxon>
        <taxon>Strigeidida</taxon>
        <taxon>Schistosomatoidea</taxon>
        <taxon>Schistosomatidae</taxon>
        <taxon>Schistosoma</taxon>
    </lineage>
</organism>
<gene>
    <name evidence="2" type="primary">SHN1</name>
    <name evidence="2" type="ORF">MS3_00003102</name>
</gene>
<dbReference type="GO" id="GO:0035255">
    <property type="term" value="F:ionotropic glutamate receptor binding"/>
    <property type="evidence" value="ECO:0007669"/>
    <property type="project" value="TreeGrafter"/>
</dbReference>
<reference evidence="2" key="1">
    <citation type="journal article" date="2012" name="Nat. Genet.">
        <title>Whole-genome sequence of Schistosoma haematobium.</title>
        <authorList>
            <person name="Young N.D."/>
            <person name="Jex A.R."/>
            <person name="Li B."/>
            <person name="Liu S."/>
            <person name="Yang L."/>
            <person name="Xiong Z."/>
            <person name="Li Y."/>
            <person name="Cantacessi C."/>
            <person name="Hall R.S."/>
            <person name="Xu X."/>
            <person name="Chen F."/>
            <person name="Wu X."/>
            <person name="Zerlotini A."/>
            <person name="Oliveira G."/>
            <person name="Hofmann A."/>
            <person name="Zhang G."/>
            <person name="Fang X."/>
            <person name="Kang Y."/>
            <person name="Campbell B.E."/>
            <person name="Loukas A."/>
            <person name="Ranganathan S."/>
            <person name="Rollinson D."/>
            <person name="Rinaldi G."/>
            <person name="Brindley P.J."/>
            <person name="Yang H."/>
            <person name="Wang J."/>
            <person name="Wang J."/>
            <person name="Gasser R.B."/>
        </authorList>
    </citation>
    <scope>NUCLEOTIDE SEQUENCE</scope>
</reference>
<reference evidence="2" key="4">
    <citation type="journal article" date="2022" name="PLoS Pathog.">
        <title>Chromosome-level genome of Schistosoma haematobium underpins genome-wide explorations of molecular variation.</title>
        <authorList>
            <person name="Stroehlein A.J."/>
            <person name="Korhonen P.K."/>
            <person name="Lee V.V."/>
            <person name="Ralph S.A."/>
            <person name="Mentink-Kane M."/>
            <person name="You H."/>
            <person name="McManus D.P."/>
            <person name="Tchuente L.T."/>
            <person name="Stothard J.R."/>
            <person name="Kaur P."/>
            <person name="Dudchenko O."/>
            <person name="Aiden E.L."/>
            <person name="Yang B."/>
            <person name="Yang H."/>
            <person name="Emery A.M."/>
            <person name="Webster B.L."/>
            <person name="Brindley P.J."/>
            <person name="Rollinson D."/>
            <person name="Chang B.C.H."/>
            <person name="Gasser R.B."/>
            <person name="Young N.D."/>
        </authorList>
    </citation>
    <scope>NUCLEOTIDE SEQUENCE</scope>
</reference>
<dbReference type="PANTHER" id="PTHR24135">
    <property type="entry name" value="SH3 AND MULTIPLE ANKYRIN REPEAT DOMAINS PROTEIN"/>
    <property type="match status" value="1"/>
</dbReference>
<dbReference type="SUPFAM" id="SSF50156">
    <property type="entry name" value="PDZ domain-like"/>
    <property type="match status" value="1"/>
</dbReference>
<dbReference type="GO" id="GO:0030160">
    <property type="term" value="F:synaptic receptor adaptor activity"/>
    <property type="evidence" value="ECO:0007669"/>
    <property type="project" value="TreeGrafter"/>
</dbReference>
<dbReference type="Gene3D" id="2.30.42.10">
    <property type="match status" value="1"/>
</dbReference>
<dbReference type="InterPro" id="IPR051569">
    <property type="entry name" value="SHANK"/>
</dbReference>
<dbReference type="InterPro" id="IPR001478">
    <property type="entry name" value="PDZ"/>
</dbReference>
<keyword evidence="3" id="KW-1185">Reference proteome</keyword>
<dbReference type="GO" id="GO:0043197">
    <property type="term" value="C:dendritic spine"/>
    <property type="evidence" value="ECO:0007669"/>
    <property type="project" value="TreeGrafter"/>
</dbReference>
<dbReference type="PANTHER" id="PTHR24135:SF28">
    <property type="entry name" value="LD13733P"/>
    <property type="match status" value="1"/>
</dbReference>
<dbReference type="GO" id="GO:0014069">
    <property type="term" value="C:postsynaptic density"/>
    <property type="evidence" value="ECO:0007669"/>
    <property type="project" value="TreeGrafter"/>
</dbReference>
<reference evidence="2" key="3">
    <citation type="submission" date="2021-06" db="EMBL/GenBank/DDBJ databases">
        <title>Chromosome-level genome assembly for S. haematobium.</title>
        <authorList>
            <person name="Stroehlein A.J."/>
        </authorList>
    </citation>
    <scope>NUCLEOTIDE SEQUENCE</scope>
</reference>
<dbReference type="EMBL" id="AMPZ03000002">
    <property type="protein sequence ID" value="KAH9590404.1"/>
    <property type="molecule type" value="Genomic_DNA"/>
</dbReference>
<dbReference type="InterPro" id="IPR036034">
    <property type="entry name" value="PDZ_sf"/>
</dbReference>
<name>A0A922S215_SCHHA</name>
<dbReference type="CTD" id="24588053"/>
<evidence type="ECO:0000313" key="3">
    <source>
        <dbReference type="Proteomes" id="UP000471633"/>
    </source>
</evidence>
<evidence type="ECO:0000259" key="1">
    <source>
        <dbReference type="PROSITE" id="PS50106"/>
    </source>
</evidence>
<feature type="domain" description="PDZ" evidence="1">
    <location>
        <begin position="64"/>
        <end position="124"/>
    </location>
</feature>
<dbReference type="GeneID" id="24588053"/>
<sequence length="124" mass="13417">MAKTTRSSRRKPYAKVRFDNIPLQLSEMPAPSTNSVRNGSAILQLLLANRDSIADLDTTNLPRMIALQRGPNGFGFVVRGKKGISGNFTPCLECPASQYLEKVEPHSAASKAGLKAGDFILEVS</sequence>
<comment type="caution">
    <text evidence="2">The sequence shown here is derived from an EMBL/GenBank/DDBJ whole genome shotgun (WGS) entry which is preliminary data.</text>
</comment>
<dbReference type="GO" id="GO:0045211">
    <property type="term" value="C:postsynaptic membrane"/>
    <property type="evidence" value="ECO:0007669"/>
    <property type="project" value="TreeGrafter"/>
</dbReference>
<proteinExistence type="predicted"/>
<reference evidence="2" key="2">
    <citation type="journal article" date="2019" name="Gigascience">
        <title>High-quality Schistosoma haematobium genome achieved by single-molecule and long-range sequencing.</title>
        <authorList>
            <person name="Stroehlein A.J."/>
            <person name="Korhonen P.K."/>
            <person name="Chong T.M."/>
            <person name="Lim Y.L."/>
            <person name="Chan K.G."/>
            <person name="Webster B."/>
            <person name="Rollinson D."/>
            <person name="Brindley P.J."/>
            <person name="Gasser R.B."/>
            <person name="Young N.D."/>
        </authorList>
    </citation>
    <scope>NUCLEOTIDE SEQUENCE</scope>
</reference>
<dbReference type="AlphaFoldDB" id="A0A922S215"/>
<dbReference type="RefSeq" id="XP_051070821.1">
    <property type="nucleotide sequence ID" value="XM_051210801.1"/>
</dbReference>
<evidence type="ECO:0000313" key="2">
    <source>
        <dbReference type="EMBL" id="KAH9590404.1"/>
    </source>
</evidence>